<keyword evidence="2" id="KW-1185">Reference proteome</keyword>
<organism evidence="1 2">
    <name type="scientific">Oleispira antarctica RB-8</name>
    <dbReference type="NCBI Taxonomy" id="698738"/>
    <lineage>
        <taxon>Bacteria</taxon>
        <taxon>Pseudomonadati</taxon>
        <taxon>Pseudomonadota</taxon>
        <taxon>Gammaproteobacteria</taxon>
        <taxon>Oceanospirillales</taxon>
        <taxon>Oceanospirillaceae</taxon>
        <taxon>Oleispira</taxon>
    </lineage>
</organism>
<dbReference type="HOGENOM" id="CLU_1720480_0_0_6"/>
<dbReference type="EMBL" id="FO203512">
    <property type="protein sequence ID" value="CCK74552.1"/>
    <property type="molecule type" value="Genomic_DNA"/>
</dbReference>
<sequence length="152" mass="17054">MSLKLCNIPANKDNLESKLIGTIKCQFKLAGLVRTDTEAKRHIIEKRLGQRFKDINISCSTSRSPLLVNINKETEHVCFIVDMKIFYINESDNAELAAARWFAQIGRMIPKIILGSSTWAAEYVGLSTNIIPSYLFALEDALGLYETQKVSA</sequence>
<dbReference type="Proteomes" id="UP000032749">
    <property type="component" value="Chromosome"/>
</dbReference>
<accession>R4YJW2</accession>
<proteinExistence type="predicted"/>
<dbReference type="KEGG" id="oai:OLEAN_C03760"/>
<evidence type="ECO:0000313" key="2">
    <source>
        <dbReference type="Proteomes" id="UP000032749"/>
    </source>
</evidence>
<gene>
    <name evidence="1" type="ORF">OLEAN_C03760</name>
</gene>
<evidence type="ECO:0000313" key="1">
    <source>
        <dbReference type="EMBL" id="CCK74552.1"/>
    </source>
</evidence>
<reference evidence="1 2" key="1">
    <citation type="journal article" date="2013" name="Nat. Commun.">
        <title>Genome sequence and functional genomic analysis of the oil-degrading bacterium Oleispira antarctica.</title>
        <authorList>
            <person name="Kube M."/>
            <person name="Chernikova T.N."/>
            <person name="Al-Ramahi Y."/>
            <person name="Beloqui A."/>
            <person name="Lopez-Cortez N."/>
            <person name="Guazzaroni M.E."/>
            <person name="Heipieper H.J."/>
            <person name="Klages S."/>
            <person name="Kotsyurbenko O.R."/>
            <person name="Langer I."/>
            <person name="Nechitaylo T.Y."/>
            <person name="Lunsdorf H."/>
            <person name="Fernandez M."/>
            <person name="Juarez S."/>
            <person name="Ciordia S."/>
            <person name="Singer A."/>
            <person name="Kagan O."/>
            <person name="Egorova O."/>
            <person name="Petit P.A."/>
            <person name="Stogios P."/>
            <person name="Kim Y."/>
            <person name="Tchigvintsev A."/>
            <person name="Flick R."/>
            <person name="Denaro R."/>
            <person name="Genovese M."/>
            <person name="Albar J.P."/>
            <person name="Reva O.N."/>
            <person name="Martinez-Gomariz M."/>
            <person name="Tran H."/>
            <person name="Ferrer M."/>
            <person name="Savchenko A."/>
            <person name="Yakunin A.F."/>
            <person name="Yakimov M.M."/>
            <person name="Golyshina O.V."/>
            <person name="Reinhardt R."/>
            <person name="Golyshin P.N."/>
        </authorList>
    </citation>
    <scope>NUCLEOTIDE SEQUENCE [LARGE SCALE GENOMIC DNA]</scope>
</reference>
<protein>
    <submittedName>
        <fullName evidence="1">Uncharacterized protein</fullName>
    </submittedName>
</protein>
<name>R4YJW2_OLEAN</name>
<dbReference type="AlphaFoldDB" id="R4YJW2"/>